<feature type="coiled-coil region" evidence="1">
    <location>
        <begin position="45"/>
        <end position="188"/>
    </location>
</feature>
<dbReference type="Proteomes" id="UP000824076">
    <property type="component" value="Unassembled WGS sequence"/>
</dbReference>
<dbReference type="AlphaFoldDB" id="A0A9D1IJP1"/>
<evidence type="ECO:0000313" key="4">
    <source>
        <dbReference type="Proteomes" id="UP000824076"/>
    </source>
</evidence>
<evidence type="ECO:0000256" key="1">
    <source>
        <dbReference type="SAM" id="Coils"/>
    </source>
</evidence>
<name>A0A9D1IJP1_9BACT</name>
<evidence type="ECO:0000313" key="3">
    <source>
        <dbReference type="EMBL" id="HIU38298.1"/>
    </source>
</evidence>
<reference evidence="3" key="2">
    <citation type="journal article" date="2021" name="PeerJ">
        <title>Extensive microbial diversity within the chicken gut microbiome revealed by metagenomics and culture.</title>
        <authorList>
            <person name="Gilroy R."/>
            <person name="Ravi A."/>
            <person name="Getino M."/>
            <person name="Pursley I."/>
            <person name="Horton D.L."/>
            <person name="Alikhan N.F."/>
            <person name="Baker D."/>
            <person name="Gharbi K."/>
            <person name="Hall N."/>
            <person name="Watson M."/>
            <person name="Adriaenssens E.M."/>
            <person name="Foster-Nyarko E."/>
            <person name="Jarju S."/>
            <person name="Secka A."/>
            <person name="Antonio M."/>
            <person name="Oren A."/>
            <person name="Chaudhuri R.R."/>
            <person name="La Ragione R."/>
            <person name="Hildebrand F."/>
            <person name="Pallen M.J."/>
        </authorList>
    </citation>
    <scope>NUCLEOTIDE SEQUENCE</scope>
    <source>
        <strain evidence="3">17073</strain>
    </source>
</reference>
<keyword evidence="1" id="KW-0175">Coiled coil</keyword>
<accession>A0A9D1IJP1</accession>
<gene>
    <name evidence="3" type="ORF">IAD18_01365</name>
</gene>
<protein>
    <submittedName>
        <fullName evidence="3">Uncharacterized protein</fullName>
    </submittedName>
</protein>
<keyword evidence="2" id="KW-0812">Transmembrane</keyword>
<keyword evidence="2" id="KW-1133">Transmembrane helix</keyword>
<keyword evidence="2" id="KW-0472">Membrane</keyword>
<dbReference type="EMBL" id="DVMS01000033">
    <property type="protein sequence ID" value="HIU38298.1"/>
    <property type="molecule type" value="Genomic_DNA"/>
</dbReference>
<comment type="caution">
    <text evidence="3">The sequence shown here is derived from an EMBL/GenBank/DDBJ whole genome shotgun (WGS) entry which is preliminary data.</text>
</comment>
<feature type="transmembrane region" description="Helical" evidence="2">
    <location>
        <begin position="20"/>
        <end position="38"/>
    </location>
</feature>
<evidence type="ECO:0000256" key="2">
    <source>
        <dbReference type="SAM" id="Phobius"/>
    </source>
</evidence>
<sequence length="310" mass="35102">MDFDKNDKEEMKKAGRLVRVGGILVVIALIGLLVLGLGSCGGSDKEKMQHQLDSLKLANEKLQLTGEYENLNKEFQLYENQAQYLQNDSLLEQYAQAKDKVEKLLAELKTERSTNRKRIQELQNEISTLRGLLRHYVSVIDSLGKENSALRNMNEELQSRNQQLSTTVSDYTEKNQLLSERMELAEKLNLTGLHFQALNKKGKNEKKIGKAKQLLVSFTIPQNNSTPVGEKTFYVRIVSPEGTVLGSGHTFPFEGGNVAYTEKKTIEYDQQEVSLSVYHNVNTALSKGTYLVEVFVDNYRLASKNFAMNR</sequence>
<dbReference type="Gene3D" id="1.20.5.1700">
    <property type="match status" value="1"/>
</dbReference>
<reference evidence="3" key="1">
    <citation type="submission" date="2020-10" db="EMBL/GenBank/DDBJ databases">
        <authorList>
            <person name="Gilroy R."/>
        </authorList>
    </citation>
    <scope>NUCLEOTIDE SEQUENCE</scope>
    <source>
        <strain evidence="3">17073</strain>
    </source>
</reference>
<proteinExistence type="predicted"/>
<organism evidence="3 4">
    <name type="scientific">Candidatus Limisoma intestinavium</name>
    <dbReference type="NCBI Taxonomy" id="2840856"/>
    <lineage>
        <taxon>Bacteria</taxon>
        <taxon>Pseudomonadati</taxon>
        <taxon>Bacteroidota</taxon>
        <taxon>Bacteroidia</taxon>
        <taxon>Bacteroidales</taxon>
        <taxon>Candidatus Limisoma</taxon>
    </lineage>
</organism>